<dbReference type="Gene3D" id="3.40.710.10">
    <property type="entry name" value="DD-peptidase/beta-lactamase superfamily"/>
    <property type="match status" value="1"/>
</dbReference>
<comment type="caution">
    <text evidence="3">The sequence shown here is derived from an EMBL/GenBank/DDBJ whole genome shotgun (WGS) entry which is preliminary data.</text>
</comment>
<dbReference type="SUPFAM" id="SSF56601">
    <property type="entry name" value="beta-lactamase/transpeptidase-like"/>
    <property type="match status" value="1"/>
</dbReference>
<dbReference type="InterPro" id="IPR012338">
    <property type="entry name" value="Beta-lactam/transpept-like"/>
</dbReference>
<accession>A0ABT5ZEF7</accession>
<keyword evidence="4" id="KW-1185">Reference proteome</keyword>
<dbReference type="Pfam" id="PF00144">
    <property type="entry name" value="Beta-lactamase"/>
    <property type="match status" value="1"/>
</dbReference>
<sequence>MDVVPQALLPTTRRALLHRLAVGQAEGRTPSLVGAVVRDGRTVWTGARSMFDDHQPTDDVQYRIGSLTKSFVAVLVLRLRDEGLLDLADPLERHLPGTPAGALAVHQLLAHTSGLAAETPGPWWERTPGELRPDLVDVLGEQPVRHPAGRRFHYSNPGYALLGALVARLRGAPWGEVLRREVLEPLGMTRTTLLPQAPHAGGFAVHPWADVMLPEPLEDTGVMAPAGQLWSTAADLCRWAAFLATGDDKVLAPATAAEMRRPATEPSDREWTAGYGLGLQLIRRDGRLLYGHGGSMPGFLASVWVSEADDVAAVTLANVTSGMNTTAIAADLIRIVAEHEPRIPEPWRPLGDVDQELLALTGPWYWGAAPFTLRLRADRALELTALGAVGRSSRFSAEPDGTWTGLDGYYTGERLRVVRNADGAASHLDIGSFVLTRQPYEPPTAVPGGVDPRGWHAGHGYPERFRQVGWAPGSHHRE</sequence>
<dbReference type="Proteomes" id="UP001216579">
    <property type="component" value="Unassembled WGS sequence"/>
</dbReference>
<keyword evidence="3" id="KW-0378">Hydrolase</keyword>
<evidence type="ECO:0000313" key="4">
    <source>
        <dbReference type="Proteomes" id="UP001216579"/>
    </source>
</evidence>
<dbReference type="GO" id="GO:0016787">
    <property type="term" value="F:hydrolase activity"/>
    <property type="evidence" value="ECO:0007669"/>
    <property type="project" value="UniProtKB-KW"/>
</dbReference>
<organism evidence="3 4">
    <name type="scientific">Streptomyces silvisoli</name>
    <dbReference type="NCBI Taxonomy" id="3034235"/>
    <lineage>
        <taxon>Bacteria</taxon>
        <taxon>Bacillati</taxon>
        <taxon>Actinomycetota</taxon>
        <taxon>Actinomycetes</taxon>
        <taxon>Kitasatosporales</taxon>
        <taxon>Streptomycetaceae</taxon>
        <taxon>Streptomyces</taxon>
    </lineage>
</organism>
<proteinExistence type="predicted"/>
<dbReference type="InterPro" id="IPR001466">
    <property type="entry name" value="Beta-lactam-related"/>
</dbReference>
<dbReference type="InterPro" id="IPR056008">
    <property type="entry name" value="DUF7586"/>
</dbReference>
<dbReference type="PANTHER" id="PTHR46825">
    <property type="entry name" value="D-ALANYL-D-ALANINE-CARBOXYPEPTIDASE/ENDOPEPTIDASE AMPH"/>
    <property type="match status" value="1"/>
</dbReference>
<gene>
    <name evidence="3" type="ORF">P3G67_01605</name>
</gene>
<reference evidence="3 4" key="1">
    <citation type="submission" date="2023-03" db="EMBL/GenBank/DDBJ databases">
        <title>Draft genome sequence of Streptomyces sp. RB6PN23 isolated from peat swamp forest in Thailand.</title>
        <authorList>
            <person name="Klaysubun C."/>
            <person name="Duangmal K."/>
        </authorList>
    </citation>
    <scope>NUCLEOTIDE SEQUENCE [LARGE SCALE GENOMIC DNA]</scope>
    <source>
        <strain evidence="3 4">RB6PN23</strain>
    </source>
</reference>
<evidence type="ECO:0000259" key="2">
    <source>
        <dbReference type="Pfam" id="PF24491"/>
    </source>
</evidence>
<evidence type="ECO:0000313" key="3">
    <source>
        <dbReference type="EMBL" id="MDF3287949.1"/>
    </source>
</evidence>
<evidence type="ECO:0000259" key="1">
    <source>
        <dbReference type="Pfam" id="PF00144"/>
    </source>
</evidence>
<feature type="domain" description="DUF7586" evidence="2">
    <location>
        <begin position="353"/>
        <end position="437"/>
    </location>
</feature>
<protein>
    <submittedName>
        <fullName evidence="3">Serine hydrolase</fullName>
    </submittedName>
</protein>
<feature type="domain" description="Beta-lactamase-related" evidence="1">
    <location>
        <begin position="23"/>
        <end position="337"/>
    </location>
</feature>
<dbReference type="RefSeq" id="WP_276091813.1">
    <property type="nucleotide sequence ID" value="NZ_JARJBC010000001.1"/>
</dbReference>
<dbReference type="PANTHER" id="PTHR46825:SF7">
    <property type="entry name" value="D-ALANYL-D-ALANINE CARBOXYPEPTIDASE"/>
    <property type="match status" value="1"/>
</dbReference>
<name>A0ABT5ZEF7_9ACTN</name>
<dbReference type="EMBL" id="JARJBC010000001">
    <property type="protein sequence ID" value="MDF3287949.1"/>
    <property type="molecule type" value="Genomic_DNA"/>
</dbReference>
<dbReference type="InterPro" id="IPR050491">
    <property type="entry name" value="AmpC-like"/>
</dbReference>
<dbReference type="Pfam" id="PF24491">
    <property type="entry name" value="DUF7586"/>
    <property type="match status" value="1"/>
</dbReference>